<feature type="binding site" evidence="4">
    <location>
        <position position="109"/>
    </location>
    <ligand>
        <name>molybdate</name>
        <dbReference type="ChEBI" id="CHEBI:36264"/>
    </ligand>
</feature>
<keyword evidence="7" id="KW-1185">Reference proteome</keyword>
<sequence>MLDPGGTFACVPPPLEVTWTYGPSEVLDKLADMNRTIILLAGLLAAVPVLFYLLARSESARDHTPSGLGTGNSPITIYCAASNQAVMEAIVADYRRQRGGNVFVNYGPSQGLLSQIEVSRTGDLFLPADDSYLHMAQRRGLISEMFPIGTMRAVVIVQRGNPKAIHSFDDLLRDDVRWVQANPEAAAIGRITELTWQRLGLSKAAEAATAAYRGNVTEAAADVVIGSADAAIVYDCMEHNYPGLDIVELPELKTAVSQFGVGLLSTSRHPAAAKQFVDYVTSPEHGLVRYREYGFHELPNDRPLTNP</sequence>
<accession>A0A5C5YGC4</accession>
<organism evidence="6 7">
    <name type="scientific">Allorhodopirellula solitaria</name>
    <dbReference type="NCBI Taxonomy" id="2527987"/>
    <lineage>
        <taxon>Bacteria</taxon>
        <taxon>Pseudomonadati</taxon>
        <taxon>Planctomycetota</taxon>
        <taxon>Planctomycetia</taxon>
        <taxon>Pirellulales</taxon>
        <taxon>Pirellulaceae</taxon>
        <taxon>Allorhodopirellula</taxon>
    </lineage>
</organism>
<keyword evidence="5" id="KW-0472">Membrane</keyword>
<dbReference type="AlphaFoldDB" id="A0A5C5YGC4"/>
<dbReference type="PANTHER" id="PTHR30632">
    <property type="entry name" value="MOLYBDATE-BINDING PERIPLASMIC PROTEIN"/>
    <property type="match status" value="1"/>
</dbReference>
<dbReference type="GO" id="GO:0046872">
    <property type="term" value="F:metal ion binding"/>
    <property type="evidence" value="ECO:0007669"/>
    <property type="project" value="UniProtKB-KW"/>
</dbReference>
<dbReference type="EMBL" id="SJPK01000002">
    <property type="protein sequence ID" value="TWT74188.1"/>
    <property type="molecule type" value="Genomic_DNA"/>
</dbReference>
<comment type="similarity">
    <text evidence="1">Belongs to the bacterial solute-binding protein ModA family.</text>
</comment>
<dbReference type="PIRSF" id="PIRSF004846">
    <property type="entry name" value="ModA"/>
    <property type="match status" value="1"/>
</dbReference>
<name>A0A5C5YGC4_9BACT</name>
<keyword evidence="2 4" id="KW-0479">Metal-binding</keyword>
<reference evidence="6 7" key="1">
    <citation type="submission" date="2019-02" db="EMBL/GenBank/DDBJ databases">
        <title>Deep-cultivation of Planctomycetes and their phenomic and genomic characterization uncovers novel biology.</title>
        <authorList>
            <person name="Wiegand S."/>
            <person name="Jogler M."/>
            <person name="Boedeker C."/>
            <person name="Pinto D."/>
            <person name="Vollmers J."/>
            <person name="Rivas-Marin E."/>
            <person name="Kohn T."/>
            <person name="Peeters S.H."/>
            <person name="Heuer A."/>
            <person name="Rast P."/>
            <person name="Oberbeckmann S."/>
            <person name="Bunk B."/>
            <person name="Jeske O."/>
            <person name="Meyerdierks A."/>
            <person name="Storesund J.E."/>
            <person name="Kallscheuer N."/>
            <person name="Luecker S."/>
            <person name="Lage O.M."/>
            <person name="Pohl T."/>
            <person name="Merkel B.J."/>
            <person name="Hornburger P."/>
            <person name="Mueller R.-W."/>
            <person name="Bruemmer F."/>
            <person name="Labrenz M."/>
            <person name="Spormann A.M."/>
            <person name="Op Den Camp H."/>
            <person name="Overmann J."/>
            <person name="Amann R."/>
            <person name="Jetten M.S.M."/>
            <person name="Mascher T."/>
            <person name="Medema M.H."/>
            <person name="Devos D.P."/>
            <person name="Kaster A.-K."/>
            <person name="Ovreas L."/>
            <person name="Rohde M."/>
            <person name="Galperin M.Y."/>
            <person name="Jogler C."/>
        </authorList>
    </citation>
    <scope>NUCLEOTIDE SEQUENCE [LARGE SCALE GENOMIC DNA]</scope>
    <source>
        <strain evidence="6 7">CA85</strain>
    </source>
</reference>
<feature type="binding site" evidence="4">
    <location>
        <position position="234"/>
    </location>
    <ligand>
        <name>molybdate</name>
        <dbReference type="ChEBI" id="CHEBI:36264"/>
    </ligand>
</feature>
<dbReference type="InterPro" id="IPR005950">
    <property type="entry name" value="ModA"/>
</dbReference>
<comment type="caution">
    <text evidence="6">The sequence shown here is derived from an EMBL/GenBank/DDBJ whole genome shotgun (WGS) entry which is preliminary data.</text>
</comment>
<dbReference type="GO" id="GO:0030973">
    <property type="term" value="F:molybdate ion binding"/>
    <property type="evidence" value="ECO:0007669"/>
    <property type="project" value="TreeGrafter"/>
</dbReference>
<keyword evidence="5" id="KW-0812">Transmembrane</keyword>
<dbReference type="PANTHER" id="PTHR30632:SF0">
    <property type="entry name" value="SULFATE-BINDING PROTEIN"/>
    <property type="match status" value="1"/>
</dbReference>
<evidence type="ECO:0000313" key="6">
    <source>
        <dbReference type="EMBL" id="TWT74188.1"/>
    </source>
</evidence>
<keyword evidence="4" id="KW-0500">Molybdenum</keyword>
<evidence type="ECO:0000313" key="7">
    <source>
        <dbReference type="Proteomes" id="UP000318053"/>
    </source>
</evidence>
<dbReference type="Pfam" id="PF13531">
    <property type="entry name" value="SBP_bac_11"/>
    <property type="match status" value="1"/>
</dbReference>
<dbReference type="Proteomes" id="UP000318053">
    <property type="component" value="Unassembled WGS sequence"/>
</dbReference>
<protein>
    <submittedName>
        <fullName evidence="6">Putative binding protein</fullName>
    </submittedName>
</protein>
<proteinExistence type="inferred from homology"/>
<dbReference type="Gene3D" id="3.40.190.10">
    <property type="entry name" value="Periplasmic binding protein-like II"/>
    <property type="match status" value="2"/>
</dbReference>
<keyword evidence="3" id="KW-0732">Signal</keyword>
<evidence type="ECO:0000256" key="1">
    <source>
        <dbReference type="ARBA" id="ARBA00009175"/>
    </source>
</evidence>
<dbReference type="NCBIfam" id="TIGR01256">
    <property type="entry name" value="modA"/>
    <property type="match status" value="1"/>
</dbReference>
<feature type="binding site" evidence="4">
    <location>
        <position position="82"/>
    </location>
    <ligand>
        <name>molybdate</name>
        <dbReference type="ChEBI" id="CHEBI:36264"/>
    </ligand>
</feature>
<dbReference type="InterPro" id="IPR050682">
    <property type="entry name" value="ModA/WtpA"/>
</dbReference>
<evidence type="ECO:0000256" key="2">
    <source>
        <dbReference type="ARBA" id="ARBA00022723"/>
    </source>
</evidence>
<gene>
    <name evidence="6" type="ORF">CA85_10750</name>
</gene>
<feature type="binding site" evidence="4">
    <location>
        <position position="216"/>
    </location>
    <ligand>
        <name>molybdate</name>
        <dbReference type="ChEBI" id="CHEBI:36264"/>
    </ligand>
</feature>
<evidence type="ECO:0000256" key="3">
    <source>
        <dbReference type="ARBA" id="ARBA00022729"/>
    </source>
</evidence>
<dbReference type="SUPFAM" id="SSF53850">
    <property type="entry name" value="Periplasmic binding protein-like II"/>
    <property type="match status" value="1"/>
</dbReference>
<dbReference type="GO" id="GO:0015689">
    <property type="term" value="P:molybdate ion transport"/>
    <property type="evidence" value="ECO:0007669"/>
    <property type="project" value="InterPro"/>
</dbReference>
<feature type="transmembrane region" description="Helical" evidence="5">
    <location>
        <begin position="37"/>
        <end position="55"/>
    </location>
</feature>
<keyword evidence="5" id="KW-1133">Transmembrane helix</keyword>
<evidence type="ECO:0000256" key="5">
    <source>
        <dbReference type="SAM" id="Phobius"/>
    </source>
</evidence>
<evidence type="ECO:0000256" key="4">
    <source>
        <dbReference type="PIRSR" id="PIRSR004846-1"/>
    </source>
</evidence>